<feature type="compositionally biased region" description="Polar residues" evidence="2">
    <location>
        <begin position="881"/>
        <end position="915"/>
    </location>
</feature>
<evidence type="ECO:0000313" key="5">
    <source>
        <dbReference type="Proteomes" id="UP001165120"/>
    </source>
</evidence>
<comment type="caution">
    <text evidence="4">The sequence shown here is derived from an EMBL/GenBank/DDBJ whole genome shotgun (WGS) entry which is preliminary data.</text>
</comment>
<accession>A0A9W6SYC5</accession>
<feature type="compositionally biased region" description="Polar residues" evidence="2">
    <location>
        <begin position="745"/>
        <end position="765"/>
    </location>
</feature>
<dbReference type="InterPro" id="IPR011009">
    <property type="entry name" value="Kinase-like_dom_sf"/>
</dbReference>
<feature type="compositionally biased region" description="Low complexity" evidence="2">
    <location>
        <begin position="522"/>
        <end position="536"/>
    </location>
</feature>
<evidence type="ECO:0000259" key="3">
    <source>
        <dbReference type="PROSITE" id="PS50011"/>
    </source>
</evidence>
<feature type="domain" description="Protein kinase" evidence="3">
    <location>
        <begin position="25"/>
        <end position="298"/>
    </location>
</feature>
<reference evidence="4" key="1">
    <citation type="submission" date="2023-04" db="EMBL/GenBank/DDBJ databases">
        <title>Candida boidinii NBRC 10035.</title>
        <authorList>
            <person name="Ichikawa N."/>
            <person name="Sato H."/>
            <person name="Tonouchi N."/>
        </authorList>
    </citation>
    <scope>NUCLEOTIDE SEQUENCE</scope>
    <source>
        <strain evidence="4">NBRC 10035</strain>
    </source>
</reference>
<dbReference type="PROSITE" id="PS00108">
    <property type="entry name" value="PROTEIN_KINASE_ST"/>
    <property type="match status" value="1"/>
</dbReference>
<keyword evidence="1" id="KW-0547">Nucleotide-binding</keyword>
<feature type="region of interest" description="Disordered" evidence="2">
    <location>
        <begin position="650"/>
        <end position="690"/>
    </location>
</feature>
<sequence>MSSVPSATLEKLPPDTLLTVGRHQVKIVKYLSEGGFAHIYIVKINPSENNSDIACLKRVIVPNKEGLNQLRAEVEVMQRLATCDQVVKYYDSNASRIPNTSSYEVLVLMELCTNKSLLDYMNSKLKTKLSEIEILKIMYDISRAVYFMHSQKLIHRDIKIENVLIDSGYNFKLADFGSTCPFLRSPKNQQEFQMLCNDIMHQTTPQYRSPEMIDLYRGSPIDEKSDIWALGIFLYKLCYYITPFEQAGELAILHAAYDFPHAPIYSSNLKKLIISMLLENPIIRPNIVQIVYQVGKLLNLDLNKIESQYKDFYNFGPYNFENEYCKTPQKPYTASVIPQIYGSINLNSLPASQQQQIQQQLLYQQQKQQQQSTKSSKPNQPASIPMPSDVIDQSSSSQVDYLKVPGTVGAQLSGEYSKNELPLDPGTAAIVAGEISRNNTQGSRISQSSSYLENVEERFPDLNSNSSSMLNTFNSYNPNQQQYQQQFQQQYQQQYQQQAQQAQQQNVLSPQLPYPNVYQQPQMVYSQQQQQQPQQQLPNPITSSPVDSKIERPENVQSPLVNNDTEEDTEDITSTATPSDENQKLSIPQKTRSHPLVVIQNPSNDTVDAYKDTNSKNSKKWSNNNPFPIDQNRSSTSFQDFESNTTLRQEMSGGSIGSFDASNTGIPNSIRSSNFPIPGSPSISGVGEFDTGAGKTSGSVLSYNNINGGSSANILPSPRGSPLIMSNSNLSSNNVLMGSSVPLMSLNNGSSTDQGNTSKATLNITSPPPQQQPDLLNDLKNNSAFLDGAHMNPQTTQPKSPLYQIHHQQYHQQQQPHLQVNPSQPPSSSSPSSVYSQSHTVLHSSAPMTNITGNASSNDLLGSSSGSRRSLSSNQHLDARFNSQENVSRHGSNGNPGRLGNSNHMANELLSNYGSRSDLDLSASNSNPPTNNSNNNNSNILVNSSIKKNSVGSVSSSDGINNLSSGLLRAKSLKVRPKSTIINPSAMLPNNLTGNSISNIQTSSNNNRGFRKSMVSEEVVNLSDDDDENY</sequence>
<feature type="compositionally biased region" description="Polar residues" evidence="2">
    <location>
        <begin position="660"/>
        <end position="675"/>
    </location>
</feature>
<name>A0A9W6SYC5_CANBO</name>
<protein>
    <submittedName>
        <fullName evidence="4">Unnamed protein product</fullName>
    </submittedName>
</protein>
<feature type="region of interest" description="Disordered" evidence="2">
    <location>
        <begin position="522"/>
        <end position="593"/>
    </location>
</feature>
<proteinExistence type="predicted"/>
<feature type="region of interest" description="Disordered" evidence="2">
    <location>
        <begin position="807"/>
        <end position="941"/>
    </location>
</feature>
<dbReference type="Pfam" id="PF00069">
    <property type="entry name" value="Pkinase"/>
    <property type="match status" value="1"/>
</dbReference>
<dbReference type="InterPro" id="IPR008271">
    <property type="entry name" value="Ser/Thr_kinase_AS"/>
</dbReference>
<keyword evidence="5" id="KW-1185">Reference proteome</keyword>
<dbReference type="GO" id="GO:0005737">
    <property type="term" value="C:cytoplasm"/>
    <property type="evidence" value="ECO:0007669"/>
    <property type="project" value="TreeGrafter"/>
</dbReference>
<feature type="compositionally biased region" description="Low complexity" evidence="2">
    <location>
        <begin position="388"/>
        <end position="397"/>
    </location>
</feature>
<dbReference type="GO" id="GO:0000147">
    <property type="term" value="P:actin cortical patch assembly"/>
    <property type="evidence" value="ECO:0007669"/>
    <property type="project" value="TreeGrafter"/>
</dbReference>
<evidence type="ECO:0000256" key="1">
    <source>
        <dbReference type="ARBA" id="ARBA00022741"/>
    </source>
</evidence>
<gene>
    <name evidence="4" type="ORF">Cboi02_000254100</name>
</gene>
<feature type="region of interest" description="Disordered" evidence="2">
    <location>
        <begin position="613"/>
        <end position="637"/>
    </location>
</feature>
<dbReference type="EMBL" id="BSXN01000771">
    <property type="protein sequence ID" value="GME69761.1"/>
    <property type="molecule type" value="Genomic_DNA"/>
</dbReference>
<feature type="region of interest" description="Disordered" evidence="2">
    <location>
        <begin position="362"/>
        <end position="397"/>
    </location>
</feature>
<dbReference type="InterPro" id="IPR000719">
    <property type="entry name" value="Prot_kinase_dom"/>
</dbReference>
<feature type="compositionally biased region" description="Low complexity" evidence="2">
    <location>
        <begin position="362"/>
        <end position="371"/>
    </location>
</feature>
<feature type="compositionally biased region" description="Low complexity" evidence="2">
    <location>
        <begin position="826"/>
        <end position="838"/>
    </location>
</feature>
<dbReference type="Gene3D" id="1.10.510.10">
    <property type="entry name" value="Transferase(Phosphotransferase) domain 1"/>
    <property type="match status" value="1"/>
</dbReference>
<feature type="compositionally biased region" description="Polar residues" evidence="2">
    <location>
        <begin position="578"/>
        <end position="590"/>
    </location>
</feature>
<dbReference type="AlphaFoldDB" id="A0A9W6SYC5"/>
<dbReference type="SMART" id="SM00220">
    <property type="entry name" value="S_TKc"/>
    <property type="match status" value="1"/>
</dbReference>
<organism evidence="4 5">
    <name type="scientific">Candida boidinii</name>
    <name type="common">Yeast</name>
    <dbReference type="NCBI Taxonomy" id="5477"/>
    <lineage>
        <taxon>Eukaryota</taxon>
        <taxon>Fungi</taxon>
        <taxon>Dikarya</taxon>
        <taxon>Ascomycota</taxon>
        <taxon>Saccharomycotina</taxon>
        <taxon>Pichiomycetes</taxon>
        <taxon>Pichiales</taxon>
        <taxon>Pichiaceae</taxon>
        <taxon>Ogataea</taxon>
        <taxon>Ogataea/Candida clade</taxon>
    </lineage>
</organism>
<feature type="compositionally biased region" description="Polar residues" evidence="2">
    <location>
        <begin position="537"/>
        <end position="546"/>
    </location>
</feature>
<dbReference type="PANTHER" id="PTHR22967">
    <property type="entry name" value="SERINE/THREONINE PROTEIN KINASE"/>
    <property type="match status" value="1"/>
</dbReference>
<dbReference type="Proteomes" id="UP001165120">
    <property type="component" value="Unassembled WGS sequence"/>
</dbReference>
<evidence type="ECO:0000256" key="2">
    <source>
        <dbReference type="SAM" id="MobiDB-lite"/>
    </source>
</evidence>
<feature type="compositionally biased region" description="Low complexity" evidence="2">
    <location>
        <begin position="807"/>
        <end position="819"/>
    </location>
</feature>
<feature type="compositionally biased region" description="Low complexity" evidence="2">
    <location>
        <begin position="921"/>
        <end position="941"/>
    </location>
</feature>
<dbReference type="GO" id="GO:0005524">
    <property type="term" value="F:ATP binding"/>
    <property type="evidence" value="ECO:0007669"/>
    <property type="project" value="InterPro"/>
</dbReference>
<dbReference type="PROSITE" id="PS50011">
    <property type="entry name" value="PROTEIN_KINASE_DOM"/>
    <property type="match status" value="1"/>
</dbReference>
<dbReference type="PANTHER" id="PTHR22967:SF65">
    <property type="entry name" value="SERINE_THREONINE-PROTEIN KINASE AKL1"/>
    <property type="match status" value="1"/>
</dbReference>
<feature type="compositionally biased region" description="Polar residues" evidence="2">
    <location>
        <begin position="372"/>
        <end position="382"/>
    </location>
</feature>
<feature type="compositionally biased region" description="Low complexity" evidence="2">
    <location>
        <begin position="853"/>
        <end position="874"/>
    </location>
</feature>
<dbReference type="GO" id="GO:0004674">
    <property type="term" value="F:protein serine/threonine kinase activity"/>
    <property type="evidence" value="ECO:0007669"/>
    <property type="project" value="TreeGrafter"/>
</dbReference>
<feature type="region of interest" description="Disordered" evidence="2">
    <location>
        <begin position="744"/>
        <end position="778"/>
    </location>
</feature>
<dbReference type="GO" id="GO:0007015">
    <property type="term" value="P:actin filament organization"/>
    <property type="evidence" value="ECO:0007669"/>
    <property type="project" value="TreeGrafter"/>
</dbReference>
<feature type="compositionally biased region" description="Polar residues" evidence="2">
    <location>
        <begin position="839"/>
        <end position="852"/>
    </location>
</feature>
<evidence type="ECO:0000313" key="4">
    <source>
        <dbReference type="EMBL" id="GME69761.1"/>
    </source>
</evidence>
<dbReference type="SUPFAM" id="SSF56112">
    <property type="entry name" value="Protein kinase-like (PK-like)"/>
    <property type="match status" value="1"/>
</dbReference>